<evidence type="ECO:0000256" key="1">
    <source>
        <dbReference type="SAM" id="Coils"/>
    </source>
</evidence>
<protein>
    <submittedName>
        <fullName evidence="3">Uncharacterized protein</fullName>
    </submittedName>
</protein>
<feature type="compositionally biased region" description="Basic and acidic residues" evidence="2">
    <location>
        <begin position="329"/>
        <end position="360"/>
    </location>
</feature>
<feature type="region of interest" description="Disordered" evidence="2">
    <location>
        <begin position="788"/>
        <end position="931"/>
    </location>
</feature>
<keyword evidence="1" id="KW-0175">Coiled coil</keyword>
<feature type="compositionally biased region" description="Basic residues" evidence="2">
    <location>
        <begin position="517"/>
        <end position="537"/>
    </location>
</feature>
<name>A0A8H4QJN1_9AGAR</name>
<feature type="compositionally biased region" description="Low complexity" evidence="2">
    <location>
        <begin position="417"/>
        <end position="427"/>
    </location>
</feature>
<gene>
    <name evidence="3" type="ORF">D9613_004502</name>
</gene>
<dbReference type="Proteomes" id="UP000521872">
    <property type="component" value="Unassembled WGS sequence"/>
</dbReference>
<comment type="caution">
    <text evidence="3">The sequence shown here is derived from an EMBL/GenBank/DDBJ whole genome shotgun (WGS) entry which is preliminary data.</text>
</comment>
<proteinExistence type="predicted"/>
<feature type="compositionally biased region" description="Acidic residues" evidence="2">
    <location>
        <begin position="428"/>
        <end position="440"/>
    </location>
</feature>
<keyword evidence="4" id="KW-1185">Reference proteome</keyword>
<evidence type="ECO:0000313" key="3">
    <source>
        <dbReference type="EMBL" id="KAF4612158.1"/>
    </source>
</evidence>
<feature type="compositionally biased region" description="Pro residues" evidence="2">
    <location>
        <begin position="851"/>
        <end position="873"/>
    </location>
</feature>
<dbReference type="AlphaFoldDB" id="A0A8H4QJN1"/>
<sequence length="931" mass="101734">MGKVLTTKGAGPHLRLNQGEQWSGAYSVVWVEHAAPRSCSSCWLTALGAALATSLRASIIDFSKVLNECYTLTPQGIVAQIRAFENELRQALSEGNLMDLMPEIDRRIGKWVRAVKKDGRNSQYLATKDMLWSVVRLYKPRSKSGETGNLKDELEAIITKDRKGIVEGMPSDSKAPGIGENIVAPETTNTPAQEGRFAAPRTQLAPPTKGTADEERSHEQKKREKEEAAERKKMEKELERNKEVAEKKEAALKEAAAKKEAAQRKEAAAKKEAAQKEAAERKETARKEAARKEAARKEAAEKKETAKKEAAEQKKHAAEKRKLAAQKEAVQKEAAQKEEQADKKKAAAENKSKAAERMEEMEAQPYFNAKSKARPKPKGQPAAILQPSSSKRKREESPTDVIVVRPAPAQRQRERAASPVSVSSSAAPEEDVTDAPGNEDNEWKPRKRVKEGSDGEDEKHQRRRAAKGKQREESQDEDMPEEGHSSDIEELVPRESKRRRLRQNQESEADAAPLSKAKAKVVAKQSKGRKRGKKSTKPTRPPIVLTGDSVDERVEQLIQYGRPEKCINCIDLNEECAPLKPQTTYYTISNDGLYGCSCVTCRRLKRRCCWYGLPKHLGHDTKFTISDKVADTNDDDIKRLEAIILEMSNKAVSLQEKVDALESTLVSRDKEILDMVEEHNDITAAALGKMTRKLDAGKEECLGRVRSLEDDVRRLNMEAVSPSDLKMIKKKADTALNGATTANVVSESLISQVDTLKAKYDALAAEQTKISAESEKIAATLAALLKQENAPTQAPTPLGPPSDDSDMDTGSDRSPGPPPSQALPPTSLASLNPQASALSAPSLPPVSVSPSSPPPTVIAPPNHQPPTPSPLPPAAIMSVDPISAPAEPTSPARPGCPTPGPLNPTAPPIRPRHPSSAPIQEDDEVDFDGED</sequence>
<feature type="compositionally biased region" description="Acidic residues" evidence="2">
    <location>
        <begin position="920"/>
        <end position="931"/>
    </location>
</feature>
<feature type="coiled-coil region" evidence="1">
    <location>
        <begin position="637"/>
        <end position="664"/>
    </location>
</feature>
<evidence type="ECO:0000256" key="2">
    <source>
        <dbReference type="SAM" id="MobiDB-lite"/>
    </source>
</evidence>
<feature type="compositionally biased region" description="Basic and acidic residues" evidence="2">
    <location>
        <begin position="211"/>
        <end position="322"/>
    </location>
</feature>
<accession>A0A8H4QJN1</accession>
<reference evidence="3 4" key="1">
    <citation type="submission" date="2019-12" db="EMBL/GenBank/DDBJ databases">
        <authorList>
            <person name="Floudas D."/>
            <person name="Bentzer J."/>
            <person name="Ahren D."/>
            <person name="Johansson T."/>
            <person name="Persson P."/>
            <person name="Tunlid A."/>
        </authorList>
    </citation>
    <scope>NUCLEOTIDE SEQUENCE [LARGE SCALE GENOMIC DNA]</scope>
    <source>
        <strain evidence="3 4">CBS 102.39</strain>
    </source>
</reference>
<feature type="compositionally biased region" description="Pro residues" evidence="2">
    <location>
        <begin position="894"/>
        <end position="909"/>
    </location>
</feature>
<dbReference type="EMBL" id="JAACJL010000057">
    <property type="protein sequence ID" value="KAF4612158.1"/>
    <property type="molecule type" value="Genomic_DNA"/>
</dbReference>
<feature type="compositionally biased region" description="Basic and acidic residues" evidence="2">
    <location>
        <begin position="450"/>
        <end position="460"/>
    </location>
</feature>
<evidence type="ECO:0000313" key="4">
    <source>
        <dbReference type="Proteomes" id="UP000521872"/>
    </source>
</evidence>
<organism evidence="3 4">
    <name type="scientific">Agrocybe pediades</name>
    <dbReference type="NCBI Taxonomy" id="84607"/>
    <lineage>
        <taxon>Eukaryota</taxon>
        <taxon>Fungi</taxon>
        <taxon>Dikarya</taxon>
        <taxon>Basidiomycota</taxon>
        <taxon>Agaricomycotina</taxon>
        <taxon>Agaricomycetes</taxon>
        <taxon>Agaricomycetidae</taxon>
        <taxon>Agaricales</taxon>
        <taxon>Agaricineae</taxon>
        <taxon>Strophariaceae</taxon>
        <taxon>Agrocybe</taxon>
    </lineage>
</organism>
<feature type="compositionally biased region" description="Basic and acidic residues" evidence="2">
    <location>
        <begin position="481"/>
        <end position="495"/>
    </location>
</feature>
<feature type="region of interest" description="Disordered" evidence="2">
    <location>
        <begin position="165"/>
        <end position="546"/>
    </location>
</feature>
<feature type="compositionally biased region" description="Low complexity" evidence="2">
    <location>
        <begin position="823"/>
        <end position="850"/>
    </location>
</feature>